<dbReference type="Gene3D" id="1.10.1520.10">
    <property type="entry name" value="Ribonuclease III domain"/>
    <property type="match status" value="1"/>
</dbReference>
<name>A0A1F7UNU9_9BACT</name>
<dbReference type="PROSITE" id="PS50142">
    <property type="entry name" value="RNASE_3_2"/>
    <property type="match status" value="1"/>
</dbReference>
<keyword evidence="9" id="KW-0460">Magnesium</keyword>
<feature type="domain" description="DRBM" evidence="10">
    <location>
        <begin position="162"/>
        <end position="227"/>
    </location>
</feature>
<keyword evidence="5 9" id="KW-0540">Nuclease</keyword>
<feature type="binding site" evidence="9">
    <location>
        <position position="121"/>
    </location>
    <ligand>
        <name>Mg(2+)</name>
        <dbReference type="ChEBI" id="CHEBI:18420"/>
    </ligand>
</feature>
<dbReference type="HAMAP" id="MF_00104">
    <property type="entry name" value="RNase_III"/>
    <property type="match status" value="1"/>
</dbReference>
<dbReference type="SUPFAM" id="SSF54768">
    <property type="entry name" value="dsRNA-binding domain-like"/>
    <property type="match status" value="1"/>
</dbReference>
<dbReference type="EC" id="3.1.26.3" evidence="9"/>
<evidence type="ECO:0000313" key="13">
    <source>
        <dbReference type="Proteomes" id="UP000176603"/>
    </source>
</evidence>
<protein>
    <recommendedName>
        <fullName evidence="9">Ribonuclease 3</fullName>
        <ecNumber evidence="9">3.1.26.3</ecNumber>
    </recommendedName>
    <alternativeName>
        <fullName evidence="9">Ribonuclease III</fullName>
        <shortName evidence="9">RNase III</shortName>
    </alternativeName>
</protein>
<dbReference type="InterPro" id="IPR011907">
    <property type="entry name" value="RNase_III"/>
</dbReference>
<gene>
    <name evidence="9" type="primary">rnc</name>
    <name evidence="12" type="ORF">A3E39_03950</name>
</gene>
<dbReference type="SMART" id="SM00358">
    <property type="entry name" value="DSRM"/>
    <property type="match status" value="1"/>
</dbReference>
<keyword evidence="7 9" id="KW-0378">Hydrolase</keyword>
<evidence type="ECO:0000256" key="2">
    <source>
        <dbReference type="ARBA" id="ARBA00010183"/>
    </source>
</evidence>
<comment type="caution">
    <text evidence="12">The sequence shown here is derived from an EMBL/GenBank/DDBJ whole genome shotgun (WGS) entry which is preliminary data.</text>
</comment>
<proteinExistence type="inferred from homology"/>
<comment type="catalytic activity">
    <reaction evidence="1 9">
        <text>Endonucleolytic cleavage to 5'-phosphomonoester.</text>
        <dbReference type="EC" id="3.1.26.3"/>
    </reaction>
</comment>
<dbReference type="GO" id="GO:0010468">
    <property type="term" value="P:regulation of gene expression"/>
    <property type="evidence" value="ECO:0007669"/>
    <property type="project" value="TreeGrafter"/>
</dbReference>
<comment type="subunit">
    <text evidence="9">Homodimer.</text>
</comment>
<evidence type="ECO:0000256" key="9">
    <source>
        <dbReference type="HAMAP-Rule" id="MF_00104"/>
    </source>
</evidence>
<keyword evidence="9" id="KW-0963">Cytoplasm</keyword>
<dbReference type="PANTHER" id="PTHR11207">
    <property type="entry name" value="RIBONUCLEASE III"/>
    <property type="match status" value="1"/>
</dbReference>
<dbReference type="InterPro" id="IPR036389">
    <property type="entry name" value="RNase_III_sf"/>
</dbReference>
<keyword evidence="9" id="KW-0699">rRNA-binding</keyword>
<dbReference type="GO" id="GO:0046872">
    <property type="term" value="F:metal ion binding"/>
    <property type="evidence" value="ECO:0007669"/>
    <property type="project" value="UniProtKB-KW"/>
</dbReference>
<evidence type="ECO:0000313" key="12">
    <source>
        <dbReference type="EMBL" id="OGL79434.1"/>
    </source>
</evidence>
<feature type="binding site" evidence="9">
    <location>
        <position position="124"/>
    </location>
    <ligand>
        <name>Mg(2+)</name>
        <dbReference type="ChEBI" id="CHEBI:18420"/>
    </ligand>
</feature>
<dbReference type="GO" id="GO:0008033">
    <property type="term" value="P:tRNA processing"/>
    <property type="evidence" value="ECO:0007669"/>
    <property type="project" value="UniProtKB-KW"/>
</dbReference>
<dbReference type="InterPro" id="IPR000999">
    <property type="entry name" value="RNase_III_dom"/>
</dbReference>
<dbReference type="CDD" id="cd10845">
    <property type="entry name" value="DSRM_RNAse_III_family"/>
    <property type="match status" value="1"/>
</dbReference>
<dbReference type="SUPFAM" id="SSF69065">
    <property type="entry name" value="RNase III domain-like"/>
    <property type="match status" value="1"/>
</dbReference>
<dbReference type="GO" id="GO:0006364">
    <property type="term" value="P:rRNA processing"/>
    <property type="evidence" value="ECO:0007669"/>
    <property type="project" value="UniProtKB-UniRule"/>
</dbReference>
<keyword evidence="6 9" id="KW-0255">Endonuclease</keyword>
<evidence type="ECO:0000256" key="5">
    <source>
        <dbReference type="ARBA" id="ARBA00022722"/>
    </source>
</evidence>
<dbReference type="GO" id="GO:0005737">
    <property type="term" value="C:cytoplasm"/>
    <property type="evidence" value="ECO:0007669"/>
    <property type="project" value="UniProtKB-SubCell"/>
</dbReference>
<dbReference type="GO" id="GO:0019843">
    <property type="term" value="F:rRNA binding"/>
    <property type="evidence" value="ECO:0007669"/>
    <property type="project" value="UniProtKB-KW"/>
</dbReference>
<dbReference type="PROSITE" id="PS50137">
    <property type="entry name" value="DS_RBD"/>
    <property type="match status" value="1"/>
</dbReference>
<accession>A0A1F7UNU9</accession>
<dbReference type="EMBL" id="MGEH01000009">
    <property type="protein sequence ID" value="OGL79434.1"/>
    <property type="molecule type" value="Genomic_DNA"/>
</dbReference>
<evidence type="ECO:0000259" key="11">
    <source>
        <dbReference type="PROSITE" id="PS50142"/>
    </source>
</evidence>
<evidence type="ECO:0000259" key="10">
    <source>
        <dbReference type="PROSITE" id="PS50137"/>
    </source>
</evidence>
<evidence type="ECO:0000256" key="8">
    <source>
        <dbReference type="ARBA" id="ARBA00022884"/>
    </source>
</evidence>
<dbReference type="STRING" id="1802399.A3E39_03950"/>
<dbReference type="PROSITE" id="PS00517">
    <property type="entry name" value="RNASE_3_1"/>
    <property type="match status" value="1"/>
</dbReference>
<evidence type="ECO:0000256" key="1">
    <source>
        <dbReference type="ARBA" id="ARBA00000109"/>
    </source>
</evidence>
<dbReference type="Pfam" id="PF14622">
    <property type="entry name" value="Ribonucleas_3_3"/>
    <property type="match status" value="1"/>
</dbReference>
<dbReference type="Gene3D" id="3.30.160.20">
    <property type="match status" value="1"/>
</dbReference>
<dbReference type="GO" id="GO:0006397">
    <property type="term" value="P:mRNA processing"/>
    <property type="evidence" value="ECO:0007669"/>
    <property type="project" value="UniProtKB-UniRule"/>
</dbReference>
<reference evidence="12 13" key="1">
    <citation type="journal article" date="2016" name="Nat. Commun.">
        <title>Thousands of microbial genomes shed light on interconnected biogeochemical processes in an aquifer system.</title>
        <authorList>
            <person name="Anantharaman K."/>
            <person name="Brown C.T."/>
            <person name="Hug L.A."/>
            <person name="Sharon I."/>
            <person name="Castelle C.J."/>
            <person name="Probst A.J."/>
            <person name="Thomas B.C."/>
            <person name="Singh A."/>
            <person name="Wilkins M.J."/>
            <person name="Karaoz U."/>
            <person name="Brodie E.L."/>
            <person name="Williams K.H."/>
            <person name="Hubbard S.S."/>
            <person name="Banfield J.F."/>
        </authorList>
    </citation>
    <scope>NUCLEOTIDE SEQUENCE [LARGE SCALE GENOMIC DNA]</scope>
</reference>
<feature type="active site" evidence="9">
    <location>
        <position position="124"/>
    </location>
</feature>
<dbReference type="InterPro" id="IPR014720">
    <property type="entry name" value="dsRBD_dom"/>
</dbReference>
<evidence type="ECO:0000256" key="7">
    <source>
        <dbReference type="ARBA" id="ARBA00022801"/>
    </source>
</evidence>
<feature type="binding site" evidence="9">
    <location>
        <position position="48"/>
    </location>
    <ligand>
        <name>Mg(2+)</name>
        <dbReference type="ChEBI" id="CHEBI:18420"/>
    </ligand>
</feature>
<dbReference type="GO" id="GO:0004525">
    <property type="term" value="F:ribonuclease III activity"/>
    <property type="evidence" value="ECO:0007669"/>
    <property type="project" value="UniProtKB-UniRule"/>
</dbReference>
<evidence type="ECO:0000256" key="3">
    <source>
        <dbReference type="ARBA" id="ARBA00022552"/>
    </source>
</evidence>
<keyword evidence="3 9" id="KW-0698">rRNA processing</keyword>
<dbReference type="AlphaFoldDB" id="A0A1F7UNU9"/>
<dbReference type="PANTHER" id="PTHR11207:SF0">
    <property type="entry name" value="RIBONUCLEASE 3"/>
    <property type="match status" value="1"/>
</dbReference>
<evidence type="ECO:0000256" key="6">
    <source>
        <dbReference type="ARBA" id="ARBA00022759"/>
    </source>
</evidence>
<organism evidence="12 13">
    <name type="scientific">Candidatus Uhrbacteria bacterium RIFCSPHIGHO2_12_FULL_60_25</name>
    <dbReference type="NCBI Taxonomy" id="1802399"/>
    <lineage>
        <taxon>Bacteria</taxon>
        <taxon>Candidatus Uhriibacteriota</taxon>
    </lineage>
</organism>
<dbReference type="GO" id="GO:0003725">
    <property type="term" value="F:double-stranded RNA binding"/>
    <property type="evidence" value="ECO:0007669"/>
    <property type="project" value="TreeGrafter"/>
</dbReference>
<dbReference type="Proteomes" id="UP000176603">
    <property type="component" value="Unassembled WGS sequence"/>
</dbReference>
<dbReference type="Pfam" id="PF00035">
    <property type="entry name" value="dsrm"/>
    <property type="match status" value="1"/>
</dbReference>
<sequence length="238" mass="26411">MELKDLTPLEASLGYTFKDQSILIQALTHRSYLNEHPDFPYPHNERLEFLGDAVLELIVTEHLYRTYANPEGELTNWRAALVNAKTLAGISNQLGFEDYLLMSKGEAKDANSKARMYILANAIEAIIGAIYLDGGTEGAKGFIDKHILSHLEFILKNELYVDPKSKFQETAQDLLGVTPTYKVLEEKGPDHAKEFTVGVYLEKTLVAVGQGTSKQEAQVAAAQAGIEAKGWQVRPEKS</sequence>
<evidence type="ECO:0000256" key="4">
    <source>
        <dbReference type="ARBA" id="ARBA00022664"/>
    </source>
</evidence>
<keyword evidence="4 9" id="KW-0507">mRNA processing</keyword>
<feature type="active site" evidence="9">
    <location>
        <position position="52"/>
    </location>
</feature>
<comment type="similarity">
    <text evidence="2">Belongs to the ribonuclease III family.</text>
</comment>
<keyword evidence="8 9" id="KW-0694">RNA-binding</keyword>
<comment type="subcellular location">
    <subcellularLocation>
        <location evidence="9">Cytoplasm</location>
    </subcellularLocation>
</comment>
<keyword evidence="9" id="KW-0479">Metal-binding</keyword>
<dbReference type="CDD" id="cd00593">
    <property type="entry name" value="RIBOc"/>
    <property type="match status" value="1"/>
</dbReference>
<dbReference type="FunFam" id="1.10.1520.10:FF:000001">
    <property type="entry name" value="Ribonuclease 3"/>
    <property type="match status" value="1"/>
</dbReference>
<feature type="domain" description="RNase III" evidence="11">
    <location>
        <begin position="6"/>
        <end position="135"/>
    </location>
</feature>
<dbReference type="SMART" id="SM00535">
    <property type="entry name" value="RIBOc"/>
    <property type="match status" value="1"/>
</dbReference>
<dbReference type="NCBIfam" id="TIGR02191">
    <property type="entry name" value="RNaseIII"/>
    <property type="match status" value="1"/>
</dbReference>
<keyword evidence="9" id="KW-0819">tRNA processing</keyword>
<comment type="function">
    <text evidence="9">Digests double-stranded RNA. Involved in the processing of primary rRNA transcript to yield the immediate precursors to the large and small rRNAs (23S and 16S). Processes some mRNAs, and tRNAs when they are encoded in the rRNA operon. Processes pre-crRNA and tracrRNA of type II CRISPR loci if present in the organism.</text>
</comment>
<comment type="cofactor">
    <cofactor evidence="9">
        <name>Mg(2+)</name>
        <dbReference type="ChEBI" id="CHEBI:18420"/>
    </cofactor>
</comment>